<sequence>MHWSGGPWPVVSERTKELFRRGAELALTPSAADLAELQRASLAGLHSQGVLDDPTLFESIYRTNVDNLRHWAASNISNPAERVVLQLGQEAINIARDLVRRGLDRRSLDSYRMSQSVAWRSWMDICFSLTSDASELKELLDISALSISTFLDDIVEEVTALVDSDIKDLAHGTNTERLATLALIVEGAPITRTYAENRLGYRLSGEHTALIIWFSTAHDSADSLSDGRGVATALEAVADALTRASNATRRLTLVGSTRSLWLWLPTSEVPIAESVRTALAATPGVYVAIGRGGQDIEGFRRSHLDAAVTQRMLARTTSSQRIARYEDVQLIALMAGDLNRVDEFIAETLGALVGADPEIRETIFAYIREGFNASKTAKRLYTHRNTVLRRLETADRLLPRALAENIINIAVALEVLRFRPEPR</sequence>
<dbReference type="Pfam" id="PF13556">
    <property type="entry name" value="HTH_30"/>
    <property type="match status" value="1"/>
</dbReference>
<evidence type="ECO:0000313" key="4">
    <source>
        <dbReference type="EMBL" id="RIT31759.1"/>
    </source>
</evidence>
<organism evidence="4 5">
    <name type="scientific">Mycobacteroides abscessus</name>
    <dbReference type="NCBI Taxonomy" id="36809"/>
    <lineage>
        <taxon>Bacteria</taxon>
        <taxon>Bacillati</taxon>
        <taxon>Actinomycetota</taxon>
        <taxon>Actinomycetes</taxon>
        <taxon>Mycobacteriales</taxon>
        <taxon>Mycobacteriaceae</taxon>
        <taxon>Mycobacteroides</taxon>
    </lineage>
</organism>
<comment type="similarity">
    <text evidence="1">Belongs to the CdaR family.</text>
</comment>
<evidence type="ECO:0000256" key="1">
    <source>
        <dbReference type="ARBA" id="ARBA00006754"/>
    </source>
</evidence>
<dbReference type="InterPro" id="IPR041522">
    <property type="entry name" value="CdaR_GGDEF"/>
</dbReference>
<proteinExistence type="inferred from homology"/>
<comment type="caution">
    <text evidence="4">The sequence shown here is derived from an EMBL/GenBank/DDBJ whole genome shotgun (WGS) entry which is preliminary data.</text>
</comment>
<gene>
    <name evidence="4" type="ORF">D2E76_24515</name>
</gene>
<dbReference type="InterPro" id="IPR051448">
    <property type="entry name" value="CdaR-like_regulators"/>
</dbReference>
<dbReference type="InterPro" id="IPR025736">
    <property type="entry name" value="PucR_C-HTH_dom"/>
</dbReference>
<evidence type="ECO:0000259" key="2">
    <source>
        <dbReference type="Pfam" id="PF13556"/>
    </source>
</evidence>
<name>A0ABD7HHY9_9MYCO</name>
<dbReference type="Pfam" id="PF17853">
    <property type="entry name" value="GGDEF_2"/>
    <property type="match status" value="1"/>
</dbReference>
<protein>
    <submittedName>
        <fullName evidence="4">PucR family transcriptional regulator</fullName>
    </submittedName>
</protein>
<evidence type="ECO:0000259" key="3">
    <source>
        <dbReference type="Pfam" id="PF17853"/>
    </source>
</evidence>
<dbReference type="PANTHER" id="PTHR33744:SF1">
    <property type="entry name" value="DNA-BINDING TRANSCRIPTIONAL ACTIVATOR ADER"/>
    <property type="match status" value="1"/>
</dbReference>
<dbReference type="InterPro" id="IPR042070">
    <property type="entry name" value="PucR_C-HTH_sf"/>
</dbReference>
<dbReference type="PANTHER" id="PTHR33744">
    <property type="entry name" value="CARBOHYDRATE DIACID REGULATOR"/>
    <property type="match status" value="1"/>
</dbReference>
<feature type="domain" description="PucR C-terminal helix-turn-helix" evidence="2">
    <location>
        <begin position="360"/>
        <end position="414"/>
    </location>
</feature>
<dbReference type="Gene3D" id="1.10.10.2840">
    <property type="entry name" value="PucR C-terminal helix-turn-helix domain"/>
    <property type="match status" value="1"/>
</dbReference>
<dbReference type="EMBL" id="QXBN01000028">
    <property type="protein sequence ID" value="RIT31759.1"/>
    <property type="molecule type" value="Genomic_DNA"/>
</dbReference>
<evidence type="ECO:0000313" key="5">
    <source>
        <dbReference type="Proteomes" id="UP000284557"/>
    </source>
</evidence>
<feature type="domain" description="CdaR GGDEF-like" evidence="3">
    <location>
        <begin position="197"/>
        <end position="312"/>
    </location>
</feature>
<reference evidence="4 5" key="1">
    <citation type="submission" date="2018-08" db="EMBL/GenBank/DDBJ databases">
        <title>Linezolid Resistance in Mycobacterium abscessus: MIC Distribution and Comprehensive Investigation of Resistance Mechanisms.</title>
        <authorList>
            <person name="Ye M."/>
            <person name="Xu L."/>
            <person name="Zou Y."/>
            <person name="Li B."/>
            <person name="Guo Q."/>
            <person name="Zhang Y."/>
            <person name="Zhan M."/>
            <person name="Xu B."/>
            <person name="Yu F."/>
            <person name="Zhang Z."/>
            <person name="Chu H."/>
        </authorList>
    </citation>
    <scope>NUCLEOTIDE SEQUENCE [LARGE SCALE GENOMIC DNA]</scope>
    <source>
        <strain evidence="4 5">G143</strain>
    </source>
</reference>
<dbReference type="AlphaFoldDB" id="A0ABD7HHY9"/>
<accession>A0ABD7HHY9</accession>
<dbReference type="Proteomes" id="UP000284557">
    <property type="component" value="Unassembled WGS sequence"/>
</dbReference>